<keyword evidence="2" id="KW-0342">GTP-binding</keyword>
<gene>
    <name evidence="4" type="ORF">H8702_05730</name>
</gene>
<dbReference type="InterPro" id="IPR027417">
    <property type="entry name" value="P-loop_NTPase"/>
</dbReference>
<evidence type="ECO:0000256" key="2">
    <source>
        <dbReference type="ARBA" id="ARBA00023134"/>
    </source>
</evidence>
<dbReference type="CDD" id="cd16262">
    <property type="entry name" value="EFG_III"/>
    <property type="match status" value="1"/>
</dbReference>
<dbReference type="Pfam" id="PF03764">
    <property type="entry name" value="EFG_IV"/>
    <property type="match status" value="1"/>
</dbReference>
<dbReference type="InterPro" id="IPR035647">
    <property type="entry name" value="EFG_III/V"/>
</dbReference>
<comment type="caution">
    <text evidence="4">The sequence shown here is derived from an EMBL/GenBank/DDBJ whole genome shotgun (WGS) entry which is preliminary data.</text>
</comment>
<dbReference type="Pfam" id="PF14492">
    <property type="entry name" value="EFG_III"/>
    <property type="match status" value="1"/>
</dbReference>
<evidence type="ECO:0000313" key="4">
    <source>
        <dbReference type="EMBL" id="MBC8610623.1"/>
    </source>
</evidence>
<evidence type="ECO:0000256" key="1">
    <source>
        <dbReference type="ARBA" id="ARBA00022741"/>
    </source>
</evidence>
<dbReference type="SMART" id="SM00838">
    <property type="entry name" value="EFG_C"/>
    <property type="match status" value="1"/>
</dbReference>
<keyword evidence="5" id="KW-1185">Reference proteome</keyword>
<evidence type="ECO:0000313" key="5">
    <source>
        <dbReference type="Proteomes" id="UP000632659"/>
    </source>
</evidence>
<dbReference type="AlphaFoldDB" id="A0A8J6P3T0"/>
<dbReference type="SUPFAM" id="SSF54980">
    <property type="entry name" value="EF-G C-terminal domain-like"/>
    <property type="match status" value="2"/>
</dbReference>
<dbReference type="InterPro" id="IPR053905">
    <property type="entry name" value="EF-G-like_DII"/>
</dbReference>
<dbReference type="InterPro" id="IPR009022">
    <property type="entry name" value="EFG_III"/>
</dbReference>
<dbReference type="InterPro" id="IPR047872">
    <property type="entry name" value="EFG_IV"/>
</dbReference>
<dbReference type="InterPro" id="IPR020568">
    <property type="entry name" value="Ribosomal_Su5_D2-typ_SF"/>
</dbReference>
<keyword evidence="4" id="KW-0251">Elongation factor</keyword>
<keyword evidence="4" id="KW-0648">Protein biosynthesis</keyword>
<dbReference type="Gene3D" id="3.30.70.240">
    <property type="match status" value="1"/>
</dbReference>
<dbReference type="Proteomes" id="UP000632659">
    <property type="component" value="Unassembled WGS sequence"/>
</dbReference>
<dbReference type="CDD" id="cd04088">
    <property type="entry name" value="EFG_mtEFG_II"/>
    <property type="match status" value="1"/>
</dbReference>
<dbReference type="InterPro" id="IPR014721">
    <property type="entry name" value="Ribsml_uS5_D2-typ_fold_subgr"/>
</dbReference>
<reference evidence="4" key="1">
    <citation type="submission" date="2020-08" db="EMBL/GenBank/DDBJ databases">
        <title>Genome public.</title>
        <authorList>
            <person name="Liu C."/>
            <person name="Sun Q."/>
        </authorList>
    </citation>
    <scope>NUCLEOTIDE SEQUENCE</scope>
    <source>
        <strain evidence="4">NSJ-15</strain>
    </source>
</reference>
<dbReference type="FunFam" id="3.30.230.10:FF:000003">
    <property type="entry name" value="Elongation factor G"/>
    <property type="match status" value="1"/>
</dbReference>
<dbReference type="InterPro" id="IPR035649">
    <property type="entry name" value="EFG_V"/>
</dbReference>
<dbReference type="SMART" id="SM00889">
    <property type="entry name" value="EFG_IV"/>
    <property type="match status" value="1"/>
</dbReference>
<dbReference type="Gene3D" id="3.30.230.10">
    <property type="match status" value="1"/>
</dbReference>
<dbReference type="InterPro" id="IPR009000">
    <property type="entry name" value="Transl_B-barrel_sf"/>
</dbReference>
<dbReference type="InterPro" id="IPR041095">
    <property type="entry name" value="EFG_II"/>
</dbReference>
<protein>
    <submittedName>
        <fullName evidence="4">Elongation factor G</fullName>
    </submittedName>
</protein>
<dbReference type="PANTHER" id="PTHR43261:SF6">
    <property type="entry name" value="ELONGATION FACTOR G-LIKE PROTEIN"/>
    <property type="match status" value="1"/>
</dbReference>
<dbReference type="GO" id="GO:0003746">
    <property type="term" value="F:translation elongation factor activity"/>
    <property type="evidence" value="ECO:0007669"/>
    <property type="project" value="UniProtKB-KW"/>
</dbReference>
<dbReference type="Gene3D" id="2.40.30.10">
    <property type="entry name" value="Translation factors"/>
    <property type="match status" value="1"/>
</dbReference>
<dbReference type="NCBIfam" id="TIGR00231">
    <property type="entry name" value="small_GTP"/>
    <property type="match status" value="1"/>
</dbReference>
<dbReference type="NCBIfam" id="NF009381">
    <property type="entry name" value="PRK12740.1-5"/>
    <property type="match status" value="1"/>
</dbReference>
<organism evidence="4 5">
    <name type="scientific">Massiliimalia timonensis</name>
    <dbReference type="NCBI Taxonomy" id="1987501"/>
    <lineage>
        <taxon>Bacteria</taxon>
        <taxon>Bacillati</taxon>
        <taxon>Bacillota</taxon>
        <taxon>Clostridia</taxon>
        <taxon>Eubacteriales</taxon>
        <taxon>Oscillospiraceae</taxon>
        <taxon>Massiliimalia</taxon>
    </lineage>
</organism>
<dbReference type="NCBIfam" id="NF009379">
    <property type="entry name" value="PRK12740.1-3"/>
    <property type="match status" value="1"/>
</dbReference>
<dbReference type="Pfam" id="PF22042">
    <property type="entry name" value="EF-G_D2"/>
    <property type="match status" value="1"/>
</dbReference>
<dbReference type="SUPFAM" id="SSF52540">
    <property type="entry name" value="P-loop containing nucleoside triphosphate hydrolases"/>
    <property type="match status" value="1"/>
</dbReference>
<proteinExistence type="predicted"/>
<dbReference type="InterPro" id="IPR000640">
    <property type="entry name" value="EFG_V-like"/>
</dbReference>
<dbReference type="Gene3D" id="3.40.50.300">
    <property type="entry name" value="P-loop containing nucleotide triphosphate hydrolases"/>
    <property type="match status" value="1"/>
</dbReference>
<dbReference type="PANTHER" id="PTHR43261">
    <property type="entry name" value="TRANSLATION ELONGATION FACTOR G-RELATED"/>
    <property type="match status" value="1"/>
</dbReference>
<dbReference type="FunFam" id="3.30.70.240:FF:000001">
    <property type="entry name" value="Elongation factor G"/>
    <property type="match status" value="1"/>
</dbReference>
<keyword evidence="1" id="KW-0547">Nucleotide-binding</keyword>
<dbReference type="CDD" id="cd01434">
    <property type="entry name" value="EFG_mtEFG1_IV"/>
    <property type="match status" value="1"/>
</dbReference>
<sequence>MKQYNANNIKNIAIVGHGGSGKTTLAEALLYSTGAADRLGTIADGTTVCDYDPEEIKRKASVSMAAASFEYKGCKVNLLDAPGLFDFVGGMSEAIRAADSVIVTISGKSGLTTGGKKAYRMAKKQGKARMIYVGKLDRESSDFYKVLEQLKTEFGPSICPLVVPFVEDHKVQCYIDLVDMKAFRYENGKATEVEMPQSEHRIDGLITAISEAVAETDDDLFEKYFSGEKFTQDELLRGIRKGVRLGDITPVFCGSSTELDGIDVVLKGIQMLLPNALEAAIETAFDAEGNEVGVSCDEDKDLVAYVFKTVADPFVGKLSFVKVISGKLSPESAPKNSETGEVEKMGKLLFLHGKKQEDTKLIPAGDIGAVTKLAANTGDTLYEGAQVTLQKADFPQPCYSMAVLPVNKGDESKISQGIKRLLEEDLTLGYSHNHETHQRIISGLGEQHLDVVVSKLKSKFGVDVTLEPPMVAYRETIRKKVKVEGKHKKQSGGHGQFGHVWIEFEPCDSDELVFEEKVFGGAVPKGYFPAVEKGLKEAMVKGVVAGYPMVGLKATLVDGSYHPVDSSEMSFKMAASLAYKAGIPQASPVLLEPIGNLKVTVPDEHTGDMMGELNKRRGRVMGMNPSEEEDGMTVIEAEVPMSEMADFATVVRQMTQGSGSFTFVFERYEQLPGQLEGKVIEEAKKLFADE</sequence>
<dbReference type="SUPFAM" id="SSF54211">
    <property type="entry name" value="Ribosomal protein S5 domain 2-like"/>
    <property type="match status" value="1"/>
</dbReference>
<dbReference type="GO" id="GO:0005525">
    <property type="term" value="F:GTP binding"/>
    <property type="evidence" value="ECO:0007669"/>
    <property type="project" value="UniProtKB-KW"/>
</dbReference>
<dbReference type="RefSeq" id="WP_187536376.1">
    <property type="nucleotide sequence ID" value="NZ_JACRTL010000002.1"/>
</dbReference>
<dbReference type="CDD" id="cd04170">
    <property type="entry name" value="EF-G_bact"/>
    <property type="match status" value="1"/>
</dbReference>
<dbReference type="GO" id="GO:0003924">
    <property type="term" value="F:GTPase activity"/>
    <property type="evidence" value="ECO:0007669"/>
    <property type="project" value="InterPro"/>
</dbReference>
<dbReference type="PROSITE" id="PS51722">
    <property type="entry name" value="G_TR_2"/>
    <property type="match status" value="1"/>
</dbReference>
<dbReference type="InterPro" id="IPR005225">
    <property type="entry name" value="Small_GTP-bd"/>
</dbReference>
<dbReference type="InterPro" id="IPR005517">
    <property type="entry name" value="Transl_elong_EFG/EF2_IV"/>
</dbReference>
<dbReference type="GO" id="GO:0032790">
    <property type="term" value="P:ribosome disassembly"/>
    <property type="evidence" value="ECO:0007669"/>
    <property type="project" value="TreeGrafter"/>
</dbReference>
<dbReference type="EMBL" id="JACRTL010000002">
    <property type="protein sequence ID" value="MBC8610623.1"/>
    <property type="molecule type" value="Genomic_DNA"/>
</dbReference>
<dbReference type="CDD" id="cd03713">
    <property type="entry name" value="EFG_mtEFG_C"/>
    <property type="match status" value="1"/>
</dbReference>
<dbReference type="Pfam" id="PF00679">
    <property type="entry name" value="EFG_C"/>
    <property type="match status" value="1"/>
</dbReference>
<dbReference type="InterPro" id="IPR000795">
    <property type="entry name" value="T_Tr_GTP-bd_dom"/>
</dbReference>
<evidence type="ECO:0000259" key="3">
    <source>
        <dbReference type="PROSITE" id="PS51722"/>
    </source>
</evidence>
<name>A0A8J6P3T0_9FIRM</name>
<accession>A0A8J6P3T0</accession>
<feature type="domain" description="Tr-type G" evidence="3">
    <location>
        <begin position="7"/>
        <end position="277"/>
    </location>
</feature>
<dbReference type="Pfam" id="PF00009">
    <property type="entry name" value="GTP_EFTU"/>
    <property type="match status" value="1"/>
</dbReference>
<dbReference type="Gene3D" id="3.30.70.870">
    <property type="entry name" value="Elongation Factor G (Translational Gtpase), domain 3"/>
    <property type="match status" value="1"/>
</dbReference>
<dbReference type="SUPFAM" id="SSF50447">
    <property type="entry name" value="Translation proteins"/>
    <property type="match status" value="1"/>
</dbReference>